<evidence type="ECO:0000313" key="2">
    <source>
        <dbReference type="Proteomes" id="UP000631114"/>
    </source>
</evidence>
<sequence length="125" mass="14309">MKKAGSNGTETYFTDDHESFTVTIGPNCILLIFLDNETTAKKWITQVQKAYHNKKKKTQPLIVGVQVSRELNYTKKSFSLELQDCMDLALKGIVECKNFADIEVGWMCGRVLWFGDIGYWVDYIS</sequence>
<evidence type="ECO:0000313" key="1">
    <source>
        <dbReference type="EMBL" id="KAF9611091.1"/>
    </source>
</evidence>
<comment type="caution">
    <text evidence="1">The sequence shown here is derived from an EMBL/GenBank/DDBJ whole genome shotgun (WGS) entry which is preliminary data.</text>
</comment>
<accession>A0A835I5L1</accession>
<reference evidence="1 2" key="1">
    <citation type="submission" date="2020-10" db="EMBL/GenBank/DDBJ databases">
        <title>The Coptis chinensis genome and diversification of protoberbering-type alkaloids.</title>
        <authorList>
            <person name="Wang B."/>
            <person name="Shu S."/>
            <person name="Song C."/>
            <person name="Liu Y."/>
        </authorList>
    </citation>
    <scope>NUCLEOTIDE SEQUENCE [LARGE SCALE GENOMIC DNA]</scope>
    <source>
        <strain evidence="1">HL-2020</strain>
        <tissue evidence="1">Leaf</tissue>
    </source>
</reference>
<dbReference type="EMBL" id="JADFTS010000004">
    <property type="protein sequence ID" value="KAF9611091.1"/>
    <property type="molecule type" value="Genomic_DNA"/>
</dbReference>
<keyword evidence="2" id="KW-1185">Reference proteome</keyword>
<protein>
    <recommendedName>
        <fullName evidence="3">PH domain-containing protein</fullName>
    </recommendedName>
</protein>
<gene>
    <name evidence="1" type="ORF">IFM89_026984</name>
</gene>
<name>A0A835I5L1_9MAGN</name>
<organism evidence="1 2">
    <name type="scientific">Coptis chinensis</name>
    <dbReference type="NCBI Taxonomy" id="261450"/>
    <lineage>
        <taxon>Eukaryota</taxon>
        <taxon>Viridiplantae</taxon>
        <taxon>Streptophyta</taxon>
        <taxon>Embryophyta</taxon>
        <taxon>Tracheophyta</taxon>
        <taxon>Spermatophyta</taxon>
        <taxon>Magnoliopsida</taxon>
        <taxon>Ranunculales</taxon>
        <taxon>Ranunculaceae</taxon>
        <taxon>Coptidoideae</taxon>
        <taxon>Coptis</taxon>
    </lineage>
</organism>
<dbReference type="AlphaFoldDB" id="A0A835I5L1"/>
<dbReference type="Proteomes" id="UP000631114">
    <property type="component" value="Unassembled WGS sequence"/>
</dbReference>
<evidence type="ECO:0008006" key="3">
    <source>
        <dbReference type="Google" id="ProtNLM"/>
    </source>
</evidence>
<proteinExistence type="predicted"/>